<feature type="region of interest" description="Disordered" evidence="13">
    <location>
        <begin position="701"/>
        <end position="727"/>
    </location>
</feature>
<evidence type="ECO:0000259" key="14">
    <source>
        <dbReference type="PROSITE" id="PS50157"/>
    </source>
</evidence>
<keyword evidence="17" id="KW-0808">Transferase</keyword>
<keyword evidence="11" id="KW-0539">Nucleus</keyword>
<feature type="compositionally biased region" description="Polar residues" evidence="13">
    <location>
        <begin position="256"/>
        <end position="266"/>
    </location>
</feature>
<dbReference type="PROSITE" id="PS51184">
    <property type="entry name" value="JMJC"/>
    <property type="match status" value="1"/>
</dbReference>
<dbReference type="InterPro" id="IPR036236">
    <property type="entry name" value="Znf_C2H2_sf"/>
</dbReference>
<evidence type="ECO:0000256" key="2">
    <source>
        <dbReference type="ARBA" id="ARBA00022737"/>
    </source>
</evidence>
<dbReference type="SMART" id="SM00355">
    <property type="entry name" value="ZnF_C2H2"/>
    <property type="match status" value="4"/>
</dbReference>
<feature type="compositionally biased region" description="Basic residues" evidence="13">
    <location>
        <begin position="1079"/>
        <end position="1089"/>
    </location>
</feature>
<dbReference type="GO" id="GO:0040029">
    <property type="term" value="P:epigenetic regulation of gene expression"/>
    <property type="evidence" value="ECO:0007669"/>
    <property type="project" value="UniProtKB-ARBA"/>
</dbReference>
<feature type="domain" description="C2H2-type" evidence="14">
    <location>
        <begin position="1623"/>
        <end position="1652"/>
    </location>
</feature>
<dbReference type="Pfam" id="PF02373">
    <property type="entry name" value="JmjC"/>
    <property type="match status" value="1"/>
</dbReference>
<dbReference type="GO" id="GO:0034647">
    <property type="term" value="F:histone H3K4me/H3K4me2/H3K4me3 demethylase activity"/>
    <property type="evidence" value="ECO:0007669"/>
    <property type="project" value="TreeGrafter"/>
</dbReference>
<evidence type="ECO:0000259" key="15">
    <source>
        <dbReference type="PROSITE" id="PS51183"/>
    </source>
</evidence>
<evidence type="ECO:0000313" key="17">
    <source>
        <dbReference type="EMBL" id="RWR91624.1"/>
    </source>
</evidence>
<keyword evidence="9" id="KW-0805">Transcription regulation</keyword>
<keyword evidence="6" id="KW-0223">Dioxygenase</keyword>
<keyword evidence="3 12" id="KW-0863">Zinc-finger</keyword>
<feature type="compositionally biased region" description="Polar residues" evidence="13">
    <location>
        <begin position="1112"/>
        <end position="1121"/>
    </location>
</feature>
<feature type="domain" description="JmjN" evidence="15">
    <location>
        <begin position="16"/>
        <end position="57"/>
    </location>
</feature>
<accession>A0A3S4PKD0</accession>
<evidence type="ECO:0000259" key="16">
    <source>
        <dbReference type="PROSITE" id="PS51184"/>
    </source>
</evidence>
<feature type="domain" description="JmjC" evidence="16">
    <location>
        <begin position="277"/>
        <end position="446"/>
    </location>
</feature>
<evidence type="ECO:0000256" key="7">
    <source>
        <dbReference type="ARBA" id="ARBA00023002"/>
    </source>
</evidence>
<dbReference type="Gene3D" id="2.60.120.650">
    <property type="entry name" value="Cupin"/>
    <property type="match status" value="1"/>
</dbReference>
<dbReference type="SMART" id="SM00545">
    <property type="entry name" value="JmjN"/>
    <property type="match status" value="1"/>
</dbReference>
<dbReference type="GO" id="GO:0032259">
    <property type="term" value="P:methylation"/>
    <property type="evidence" value="ECO:0007669"/>
    <property type="project" value="UniProtKB-KW"/>
</dbReference>
<dbReference type="InterPro" id="IPR003349">
    <property type="entry name" value="JmjN"/>
</dbReference>
<dbReference type="Pfam" id="PF02375">
    <property type="entry name" value="JmjN"/>
    <property type="match status" value="1"/>
</dbReference>
<dbReference type="OrthoDB" id="9547406at2759"/>
<dbReference type="EMBL" id="QPKB01000009">
    <property type="protein sequence ID" value="RWR91624.1"/>
    <property type="molecule type" value="Genomic_DNA"/>
</dbReference>
<evidence type="ECO:0000256" key="6">
    <source>
        <dbReference type="ARBA" id="ARBA00022964"/>
    </source>
</evidence>
<dbReference type="Proteomes" id="UP000283530">
    <property type="component" value="Unassembled WGS sequence"/>
</dbReference>
<dbReference type="PROSITE" id="PS50157">
    <property type="entry name" value="ZINC_FINGER_C2H2_2"/>
    <property type="match status" value="3"/>
</dbReference>
<feature type="compositionally biased region" description="Basic and acidic residues" evidence="13">
    <location>
        <begin position="1101"/>
        <end position="1111"/>
    </location>
</feature>
<proteinExistence type="predicted"/>
<keyword evidence="17" id="KW-0489">Methyltransferase</keyword>
<feature type="region of interest" description="Disordered" evidence="13">
    <location>
        <begin position="542"/>
        <end position="565"/>
    </location>
</feature>
<evidence type="ECO:0000256" key="13">
    <source>
        <dbReference type="SAM" id="MobiDB-lite"/>
    </source>
</evidence>
<dbReference type="SMART" id="SM00558">
    <property type="entry name" value="JmjC"/>
    <property type="match status" value="1"/>
</dbReference>
<keyword evidence="18" id="KW-1185">Reference proteome</keyword>
<dbReference type="PROSITE" id="PS51183">
    <property type="entry name" value="JMJN"/>
    <property type="match status" value="1"/>
</dbReference>
<feature type="domain" description="C2H2-type" evidence="14">
    <location>
        <begin position="1593"/>
        <end position="1622"/>
    </location>
</feature>
<evidence type="ECO:0000256" key="5">
    <source>
        <dbReference type="ARBA" id="ARBA00022853"/>
    </source>
</evidence>
<feature type="compositionally biased region" description="Low complexity" evidence="13">
    <location>
        <begin position="1136"/>
        <end position="1146"/>
    </location>
</feature>
<dbReference type="GO" id="GO:0005634">
    <property type="term" value="C:nucleus"/>
    <property type="evidence" value="ECO:0007669"/>
    <property type="project" value="TreeGrafter"/>
</dbReference>
<evidence type="ECO:0000256" key="1">
    <source>
        <dbReference type="ARBA" id="ARBA00022723"/>
    </source>
</evidence>
<keyword evidence="2" id="KW-0677">Repeat</keyword>
<feature type="region of interest" description="Disordered" evidence="13">
    <location>
        <begin position="1493"/>
        <end position="1533"/>
    </location>
</feature>
<dbReference type="SUPFAM" id="SSF51197">
    <property type="entry name" value="Clavaminate synthase-like"/>
    <property type="match status" value="1"/>
</dbReference>
<feature type="domain" description="C2H2-type" evidence="14">
    <location>
        <begin position="1563"/>
        <end position="1592"/>
    </location>
</feature>
<keyword evidence="8" id="KW-0408">Iron</keyword>
<dbReference type="GO" id="GO:0008168">
    <property type="term" value="F:methyltransferase activity"/>
    <property type="evidence" value="ECO:0007669"/>
    <property type="project" value="UniProtKB-KW"/>
</dbReference>
<evidence type="ECO:0000256" key="10">
    <source>
        <dbReference type="ARBA" id="ARBA00023163"/>
    </source>
</evidence>
<reference evidence="17 18" key="1">
    <citation type="journal article" date="2019" name="Nat. Plants">
        <title>Stout camphor tree genome fills gaps in understanding of flowering plant genome evolution.</title>
        <authorList>
            <person name="Chaw S.M."/>
            <person name="Liu Y.C."/>
            <person name="Wu Y.W."/>
            <person name="Wang H.Y."/>
            <person name="Lin C.I."/>
            <person name="Wu C.S."/>
            <person name="Ke H.M."/>
            <person name="Chang L.Y."/>
            <person name="Hsu C.Y."/>
            <person name="Yang H.T."/>
            <person name="Sudianto E."/>
            <person name="Hsu M.H."/>
            <person name="Wu K.P."/>
            <person name="Wang L.N."/>
            <person name="Leebens-Mack J.H."/>
            <person name="Tsai I.J."/>
        </authorList>
    </citation>
    <scope>NUCLEOTIDE SEQUENCE [LARGE SCALE GENOMIC DNA]</scope>
    <source>
        <strain evidence="18">cv. Chaw 1501</strain>
        <tissue evidence="17">Young leaves</tissue>
    </source>
</reference>
<dbReference type="PANTHER" id="PTHR10694:SF45">
    <property type="entry name" value="LYSINE-SPECIFIC DEMETHYLASE ELF6"/>
    <property type="match status" value="1"/>
</dbReference>
<feature type="region of interest" description="Disordered" evidence="13">
    <location>
        <begin position="1069"/>
        <end position="1146"/>
    </location>
</feature>
<feature type="compositionally biased region" description="Basic and acidic residues" evidence="13">
    <location>
        <begin position="1345"/>
        <end position="1360"/>
    </location>
</feature>
<dbReference type="STRING" id="337451.A0A3S4PKD0"/>
<keyword evidence="5" id="KW-0156">Chromatin regulator</keyword>
<keyword evidence="7" id="KW-0560">Oxidoreductase</keyword>
<organism evidence="17 18">
    <name type="scientific">Cinnamomum micranthum f. kanehirae</name>
    <dbReference type="NCBI Taxonomy" id="337451"/>
    <lineage>
        <taxon>Eukaryota</taxon>
        <taxon>Viridiplantae</taxon>
        <taxon>Streptophyta</taxon>
        <taxon>Embryophyta</taxon>
        <taxon>Tracheophyta</taxon>
        <taxon>Spermatophyta</taxon>
        <taxon>Magnoliopsida</taxon>
        <taxon>Magnoliidae</taxon>
        <taxon>Laurales</taxon>
        <taxon>Lauraceae</taxon>
        <taxon>Cinnamomum</taxon>
    </lineage>
</organism>
<evidence type="ECO:0000256" key="8">
    <source>
        <dbReference type="ARBA" id="ARBA00023004"/>
    </source>
</evidence>
<evidence type="ECO:0000256" key="4">
    <source>
        <dbReference type="ARBA" id="ARBA00022833"/>
    </source>
</evidence>
<comment type="caution">
    <text evidence="17">The sequence shown here is derived from an EMBL/GenBank/DDBJ whole genome shotgun (WGS) entry which is preliminary data.</text>
</comment>
<dbReference type="FunFam" id="3.30.160.60:FF:000747">
    <property type="entry name" value="Probable lysine-specific demethylase ELF6"/>
    <property type="match status" value="1"/>
</dbReference>
<dbReference type="SUPFAM" id="SSF57667">
    <property type="entry name" value="beta-beta-alpha zinc fingers"/>
    <property type="match status" value="2"/>
</dbReference>
<evidence type="ECO:0000256" key="9">
    <source>
        <dbReference type="ARBA" id="ARBA00023015"/>
    </source>
</evidence>
<dbReference type="Gene3D" id="3.30.160.60">
    <property type="entry name" value="Classic Zinc Finger"/>
    <property type="match status" value="1"/>
</dbReference>
<dbReference type="PROSITE" id="PS00028">
    <property type="entry name" value="ZINC_FINGER_C2H2_1"/>
    <property type="match status" value="3"/>
</dbReference>
<keyword evidence="1" id="KW-0479">Metal-binding</keyword>
<evidence type="ECO:0000256" key="11">
    <source>
        <dbReference type="ARBA" id="ARBA00023242"/>
    </source>
</evidence>
<evidence type="ECO:0000256" key="12">
    <source>
        <dbReference type="PROSITE-ProRule" id="PRU00042"/>
    </source>
</evidence>
<dbReference type="GO" id="GO:0008270">
    <property type="term" value="F:zinc ion binding"/>
    <property type="evidence" value="ECO:0007669"/>
    <property type="project" value="UniProtKB-KW"/>
</dbReference>
<feature type="region of interest" description="Disordered" evidence="13">
    <location>
        <begin position="1345"/>
        <end position="1366"/>
    </location>
</feature>
<gene>
    <name evidence="17" type="ORF">CKAN_02079000</name>
</gene>
<dbReference type="InterPro" id="IPR003347">
    <property type="entry name" value="JmjC_dom"/>
</dbReference>
<feature type="region of interest" description="Disordered" evidence="13">
    <location>
        <begin position="256"/>
        <end position="275"/>
    </location>
</feature>
<evidence type="ECO:0000313" key="18">
    <source>
        <dbReference type="Proteomes" id="UP000283530"/>
    </source>
</evidence>
<sequence>MGDVEIPIWLKGLPFAPEYHPTETEFADPIAYISKIEKEASAFGICKIIPPLPKPSKRYVLSNLNKSLSKCSDLGADAPGCSSSQMGSEDRGNEGEARAVFTTRHQELGLCPKRLKGPAAPIRQLAIQKQVWQSGQVYTLDQFESKSKAFARSHLSGVKEVNPLVVESLFWKAASEKPIYVEYANDVPGSGFGEPEGPFRYIRKRKRRRRRFDRKYQERVGCEKPEVDHPIIDETFSADKAVPCLSTLLSDESSRLSTQKSLTTPGGSDKEGTAGWKISNSPWNLQVIAQSRGSLTRFMVDDIPGVTSPMIYIGMLFSWFAWHVEDHELHSLNFLHMGAPKTWYAVPSDYAFAFEEVVRVQGYGEHLDRLAALTLLGEKTTLLSPEVVVSSGIPCCRLVQHPGEFVVTFPRAYHIGFSHGFNCGEAANFATPQWLKVAKEAAVRRAAMNYLPMLSHQQLLYLLTISFVSRVPRALLPGVRSSRLRDRKKEEREILVKKAFLDDVMTENQRLVVLLEKSSTSYAVLWDPDLLPSPINCPTFPSTSPEPSSLFVGAKPLESEKDGSNKDIALDDAATTSCEKIPSIDWQDNNHNNKVESIGPYVDITDSLYGDDDDLPCGLHVDSGTLACVACGVLGFPFMSVIQPSERALEELFCEESDVNQTGMANMKSLKLPTQNVDKIVEDFDLDDMKEVAVEFRVQGERDETQTGNLSPRCREHTPVTEVPKGGRNFELVENDPLECSSDTAKTSPEVIADKEMKQTSMLGHPSRASSSTELNKSIHSLHNISLLPGFSQIPVDLLTSSPTDGGNEIYQCSNITDKAKLNDMEIDNSNESGGNPCLKVHATVKKDLRSVSVTGPYYETEGPLREPTLSGGKVNGQWNRSNVFLRPRIFCLEHALEIEELLQCRGGANVLIICHSDYPKIKAHAPSIAEEVGVHFNCEDILLETASQAELDLINISVDDETEERGEDWTSKLDLNLRHSINIRKLSPSKKEWHALPLGGLFSEQIHGLTISTLQWKSRKPRTRHKGTDLGHSKMQDNLHMKKGKDKMVSHSGANVFSENQVSGSISKPFEVTQACRSRGRGRPRKHFLKESNSGNETIPNDKSDPKNKSSENTSSQPPLSNEKVENDSAQAGNSSSIADPSPKSSEALAEILTTHETNMLDQMCDSITHTVGIPMGEVPENQQPVQTPDLTSLAGEVCCPKRSTGLPRIEISEVPSAEETQKAAKVCDDSSSVNLLTIDTPEVESSKMQQETSVAGKICDCTTILTVDSSGTKEEIYTAEGTPMVAEVCDSAKSPPPPALMDSAAGMQQEIQTVGEAAMTDASCDSETSVDIATVIISMAEHPDKESEIRTTDGRSSGDDYSSMKPANILPIAVSDVERSEMMLDIQTAREDCSLTGGVRDSSKPTGHSTISVSVARNSEIRCDAQAMDEANTLGEVCSSTGGAGKANANPILVYSRVRKGQRKRKGFVDEKTDPQESCFGFIRSPCEGLRPRAGRKAAGEMDANSTVEENEPRKKAKMMPRSLGGGGRDKEKHKVSYKCDLGGCRMSFMTKAELQLHKRNRCTHEGCGKRFSSHKYAIHHERVHSDDRPLKCPMEGCNMSFKWAWARTEHVRVHTGERPYQCKVAGCDLTFRFVSDFSRHRRRTGHSVN</sequence>
<dbReference type="InterPro" id="IPR013087">
    <property type="entry name" value="Znf_C2H2_type"/>
</dbReference>
<keyword evidence="4" id="KW-0862">Zinc</keyword>
<dbReference type="PANTHER" id="PTHR10694">
    <property type="entry name" value="LYSINE-SPECIFIC DEMETHYLASE"/>
    <property type="match status" value="1"/>
</dbReference>
<dbReference type="GO" id="GO:0000785">
    <property type="term" value="C:chromatin"/>
    <property type="evidence" value="ECO:0007669"/>
    <property type="project" value="TreeGrafter"/>
</dbReference>
<keyword evidence="10" id="KW-0804">Transcription</keyword>
<protein>
    <submittedName>
        <fullName evidence="17">Putative lysine-specific demethylase ELF6 isoform X1</fullName>
    </submittedName>
</protein>
<name>A0A3S4PKD0_9MAGN</name>
<evidence type="ECO:0000256" key="3">
    <source>
        <dbReference type="ARBA" id="ARBA00022771"/>
    </source>
</evidence>